<evidence type="ECO:0000256" key="3">
    <source>
        <dbReference type="ARBA" id="ARBA00022801"/>
    </source>
</evidence>
<dbReference type="PIRSF" id="PIRSF016557">
    <property type="entry name" value="Caps_synth_CpsB"/>
    <property type="match status" value="1"/>
</dbReference>
<dbReference type="InterPro" id="IPR016667">
    <property type="entry name" value="Caps_polysacc_synth_CpsB/CapC"/>
</dbReference>
<dbReference type="Pfam" id="PF19567">
    <property type="entry name" value="CpsB_CapC"/>
    <property type="match status" value="1"/>
</dbReference>
<dbReference type="PANTHER" id="PTHR39181:SF1">
    <property type="entry name" value="TYROSINE-PROTEIN PHOSPHATASE YWQE"/>
    <property type="match status" value="1"/>
</dbReference>
<comment type="catalytic activity">
    <reaction evidence="4">
        <text>O-phospho-L-tyrosyl-[protein] + H2O = L-tyrosyl-[protein] + phosphate</text>
        <dbReference type="Rhea" id="RHEA:10684"/>
        <dbReference type="Rhea" id="RHEA-COMP:10136"/>
        <dbReference type="Rhea" id="RHEA-COMP:20101"/>
        <dbReference type="ChEBI" id="CHEBI:15377"/>
        <dbReference type="ChEBI" id="CHEBI:43474"/>
        <dbReference type="ChEBI" id="CHEBI:46858"/>
        <dbReference type="ChEBI" id="CHEBI:61978"/>
        <dbReference type="EC" id="3.1.3.48"/>
    </reaction>
</comment>
<dbReference type="Gene3D" id="3.20.20.140">
    <property type="entry name" value="Metal-dependent hydrolases"/>
    <property type="match status" value="1"/>
</dbReference>
<evidence type="ECO:0000313" key="6">
    <source>
        <dbReference type="Proteomes" id="UP001169069"/>
    </source>
</evidence>
<evidence type="ECO:0000256" key="1">
    <source>
        <dbReference type="ARBA" id="ARBA00005750"/>
    </source>
</evidence>
<proteinExistence type="inferred from homology"/>
<protein>
    <recommendedName>
        <fullName evidence="2">protein-tyrosine-phosphatase</fullName>
        <ecNumber evidence="2">3.1.3.48</ecNumber>
    </recommendedName>
</protein>
<dbReference type="EMBL" id="JAQIBD010000001">
    <property type="protein sequence ID" value="MDM5270969.1"/>
    <property type="molecule type" value="Genomic_DNA"/>
</dbReference>
<accession>A0ABT7QWQ4</accession>
<reference evidence="5" key="1">
    <citation type="submission" date="2023-01" db="EMBL/GenBank/DDBJ databases">
        <title>Sulfurovum sp. zt1-1 genome assembly.</title>
        <authorList>
            <person name="Wang J."/>
        </authorList>
    </citation>
    <scope>NUCLEOTIDE SEQUENCE</scope>
    <source>
        <strain evidence="5">Zt1-1</strain>
    </source>
</reference>
<organism evidence="5 6">
    <name type="scientific">Sulfurovum zhangzhouensis</name>
    <dbReference type="NCBI Taxonomy" id="3019067"/>
    <lineage>
        <taxon>Bacteria</taxon>
        <taxon>Pseudomonadati</taxon>
        <taxon>Campylobacterota</taxon>
        <taxon>Epsilonproteobacteria</taxon>
        <taxon>Campylobacterales</taxon>
        <taxon>Sulfurovaceae</taxon>
        <taxon>Sulfurovum</taxon>
    </lineage>
</organism>
<dbReference type="PANTHER" id="PTHR39181">
    <property type="entry name" value="TYROSINE-PROTEIN PHOSPHATASE YWQE"/>
    <property type="match status" value="1"/>
</dbReference>
<dbReference type="InterPro" id="IPR016195">
    <property type="entry name" value="Pol/histidinol_Pase-like"/>
</dbReference>
<keyword evidence="3" id="KW-0378">Hydrolase</keyword>
<dbReference type="Proteomes" id="UP001169069">
    <property type="component" value="Unassembled WGS sequence"/>
</dbReference>
<gene>
    <name evidence="5" type="ORF">PGH07_02110</name>
</gene>
<keyword evidence="6" id="KW-1185">Reference proteome</keyword>
<evidence type="ECO:0000313" key="5">
    <source>
        <dbReference type="EMBL" id="MDM5270969.1"/>
    </source>
</evidence>
<name>A0ABT7QWQ4_9BACT</name>
<dbReference type="RefSeq" id="WP_289412246.1">
    <property type="nucleotide sequence ID" value="NZ_JAQIBD010000001.1"/>
</dbReference>
<comment type="caution">
    <text evidence="5">The sequence shown here is derived from an EMBL/GenBank/DDBJ whole genome shotgun (WGS) entry which is preliminary data.</text>
</comment>
<evidence type="ECO:0000256" key="2">
    <source>
        <dbReference type="ARBA" id="ARBA00013064"/>
    </source>
</evidence>
<dbReference type="EC" id="3.1.3.48" evidence="2"/>
<evidence type="ECO:0000256" key="4">
    <source>
        <dbReference type="ARBA" id="ARBA00051722"/>
    </source>
</evidence>
<sequence length="245" mass="27882">MIFSFFKKKKKHTEGVVRELCTDIHSHLIPGIDDGSKDIGESIILLRAMSELGYKKVITTPHIMSDGYKNTSQNILEGLKALRSAAKGENIDLEINAAAEYYLDDGFYNQLKDQEILSVGDYLLIETSYISKPLQFDEMIFDIQASGFKPMLAHPERYRYIKDLKREYKAMKDKGIYFQVNLNSFSGHYGKEAKRKADFLSKAGMIDFLGSDVHHMKQVETLSEVLNSEILSTIYSNNTILNDSL</sequence>
<dbReference type="SUPFAM" id="SSF89550">
    <property type="entry name" value="PHP domain-like"/>
    <property type="match status" value="1"/>
</dbReference>
<comment type="similarity">
    <text evidence="1">Belongs to the metallo-dependent hydrolases superfamily. CpsB/CapC family.</text>
</comment>